<evidence type="ECO:0000313" key="2">
    <source>
        <dbReference type="EMBL" id="ATX82808.1"/>
    </source>
</evidence>
<dbReference type="Proteomes" id="UP000231637">
    <property type="component" value="Chromosome"/>
</dbReference>
<sequence>MRYDWRAFLMMAGLLASLSACNPTVKVEAPDKPITINMNIKIEHEIRVKVEKDLENVLSEDSGLF</sequence>
<keyword evidence="1" id="KW-0732">Signal</keyword>
<dbReference type="AlphaFoldDB" id="A0A2K8L664"/>
<dbReference type="OrthoDB" id="9807866at2"/>
<feature type="chain" id="PRO_5014985354" evidence="1">
    <location>
        <begin position="23"/>
        <end position="65"/>
    </location>
</feature>
<name>A0A2K8L664_9PROT</name>
<dbReference type="KEGG" id="mfn:Ga0123462_1971"/>
<keyword evidence="2" id="KW-0449">Lipoprotein</keyword>
<dbReference type="PROSITE" id="PS51257">
    <property type="entry name" value="PROKAR_LIPOPROTEIN"/>
    <property type="match status" value="1"/>
</dbReference>
<feature type="signal peptide" evidence="1">
    <location>
        <begin position="1"/>
        <end position="22"/>
    </location>
</feature>
<dbReference type="RefSeq" id="WP_100266113.1">
    <property type="nucleotide sequence ID" value="NZ_CP018800.1"/>
</dbReference>
<dbReference type="InterPro" id="IPR025985">
    <property type="entry name" value="YnbE"/>
</dbReference>
<reference evidence="2 3" key="1">
    <citation type="submission" date="2016-12" db="EMBL/GenBank/DDBJ databases">
        <title>Isolation and genomic insights into novel planktonic Zetaproteobacteria from stratified waters of the Chesapeake Bay.</title>
        <authorList>
            <person name="McAllister S.M."/>
            <person name="Kato S."/>
            <person name="Chan C.S."/>
            <person name="Chiu B.K."/>
            <person name="Field E.K."/>
        </authorList>
    </citation>
    <scope>NUCLEOTIDE SEQUENCE [LARGE SCALE GENOMIC DNA]</scope>
    <source>
        <strain evidence="2 3">CP-8</strain>
    </source>
</reference>
<gene>
    <name evidence="2" type="ORF">Ga0123462_1971</name>
</gene>
<accession>A0A2K8L664</accession>
<evidence type="ECO:0000313" key="3">
    <source>
        <dbReference type="Proteomes" id="UP000231637"/>
    </source>
</evidence>
<dbReference type="Pfam" id="PF13617">
    <property type="entry name" value="Lipoprotein_19"/>
    <property type="match status" value="1"/>
</dbReference>
<organism evidence="2 3">
    <name type="scientific">Mariprofundus ferrinatatus</name>
    <dbReference type="NCBI Taxonomy" id="1921087"/>
    <lineage>
        <taxon>Bacteria</taxon>
        <taxon>Pseudomonadati</taxon>
        <taxon>Pseudomonadota</taxon>
        <taxon>Candidatius Mariprofundia</taxon>
        <taxon>Mariprofundales</taxon>
        <taxon>Mariprofundaceae</taxon>
        <taxon>Mariprofundus</taxon>
    </lineage>
</organism>
<evidence type="ECO:0000256" key="1">
    <source>
        <dbReference type="SAM" id="SignalP"/>
    </source>
</evidence>
<keyword evidence="3" id="KW-1185">Reference proteome</keyword>
<protein>
    <submittedName>
        <fullName evidence="2">YnbE-like lipoprotein</fullName>
    </submittedName>
</protein>
<proteinExistence type="predicted"/>
<dbReference type="EMBL" id="CP018800">
    <property type="protein sequence ID" value="ATX82808.1"/>
    <property type="molecule type" value="Genomic_DNA"/>
</dbReference>